<protein>
    <submittedName>
        <fullName evidence="2">Glutamate receptor 3</fullName>
    </submittedName>
</protein>
<reference evidence="2 3" key="1">
    <citation type="submission" date="2021-06" db="EMBL/GenBank/DDBJ databases">
        <authorList>
            <person name="Palmer J.M."/>
        </authorList>
    </citation>
    <scope>NUCLEOTIDE SEQUENCE [LARGE SCALE GENOMIC DNA]</scope>
    <source>
        <strain evidence="2 3">XC_2019</strain>
        <tissue evidence="2">Muscle</tissue>
    </source>
</reference>
<keyword evidence="3" id="KW-1185">Reference proteome</keyword>
<dbReference type="Gene3D" id="3.40.50.2300">
    <property type="match status" value="2"/>
</dbReference>
<feature type="signal peptide" evidence="1">
    <location>
        <begin position="1"/>
        <end position="21"/>
    </location>
</feature>
<evidence type="ECO:0000313" key="3">
    <source>
        <dbReference type="Proteomes" id="UP001434883"/>
    </source>
</evidence>
<evidence type="ECO:0000256" key="1">
    <source>
        <dbReference type="SAM" id="SignalP"/>
    </source>
</evidence>
<sequence length="90" mass="9799">MGKATRAICAPVGAVFLGAWAVLTSGPAHPHFGFSNMSLDRVFSGGANITGFQIINPDSPIVQQFLQRWERLDEREFPEAKNTPLKVSEA</sequence>
<keyword evidence="2" id="KW-0675">Receptor</keyword>
<evidence type="ECO:0000313" key="2">
    <source>
        <dbReference type="EMBL" id="MEQ2206644.1"/>
    </source>
</evidence>
<proteinExistence type="predicted"/>
<name>A0ABV0RER1_9TELE</name>
<accession>A0ABV0RER1</accession>
<feature type="chain" id="PRO_5046042508" evidence="1">
    <location>
        <begin position="22"/>
        <end position="90"/>
    </location>
</feature>
<dbReference type="Proteomes" id="UP001434883">
    <property type="component" value="Unassembled WGS sequence"/>
</dbReference>
<gene>
    <name evidence="2" type="primary">GRIA3_2</name>
    <name evidence="2" type="ORF">XENOCAPTIV_001079</name>
</gene>
<keyword evidence="1" id="KW-0732">Signal</keyword>
<dbReference type="EMBL" id="JAHRIN010043110">
    <property type="protein sequence ID" value="MEQ2206644.1"/>
    <property type="molecule type" value="Genomic_DNA"/>
</dbReference>
<organism evidence="2 3">
    <name type="scientific">Xenoophorus captivus</name>
    <dbReference type="NCBI Taxonomy" id="1517983"/>
    <lineage>
        <taxon>Eukaryota</taxon>
        <taxon>Metazoa</taxon>
        <taxon>Chordata</taxon>
        <taxon>Craniata</taxon>
        <taxon>Vertebrata</taxon>
        <taxon>Euteleostomi</taxon>
        <taxon>Actinopterygii</taxon>
        <taxon>Neopterygii</taxon>
        <taxon>Teleostei</taxon>
        <taxon>Neoteleostei</taxon>
        <taxon>Acanthomorphata</taxon>
        <taxon>Ovalentaria</taxon>
        <taxon>Atherinomorphae</taxon>
        <taxon>Cyprinodontiformes</taxon>
        <taxon>Goodeidae</taxon>
        <taxon>Xenoophorus</taxon>
    </lineage>
</organism>
<comment type="caution">
    <text evidence="2">The sequence shown here is derived from an EMBL/GenBank/DDBJ whole genome shotgun (WGS) entry which is preliminary data.</text>
</comment>